<reference evidence="6 7" key="1">
    <citation type="submission" date="2017-01" db="EMBL/GenBank/DDBJ databases">
        <title>Bacillus phylogenomics.</title>
        <authorList>
            <person name="Dunlap C."/>
        </authorList>
    </citation>
    <scope>NUCLEOTIDE SEQUENCE [LARGE SCALE GENOMIC DNA]</scope>
    <source>
        <strain evidence="6 7">NRRL B-41282</strain>
    </source>
</reference>
<evidence type="ECO:0000313" key="7">
    <source>
        <dbReference type="Proteomes" id="UP000187367"/>
    </source>
</evidence>
<sequence length="140" mass="16239">MKHHRIEAHLLDHALTKYLRSSKKLDEETLPKNVTSVKGFILRIIYRHETCTVKTILQEVSLSPSATTTALNHLEKEGLVIRSRNNEDRRTVWLELSQEGKRIAAQMVENRQALIDRMFDKLPKEEKAAFFALVEKVFLS</sequence>
<evidence type="ECO:0000256" key="1">
    <source>
        <dbReference type="ARBA" id="ARBA00023015"/>
    </source>
</evidence>
<reference evidence="5 8" key="2">
    <citation type="submission" date="2018-08" db="EMBL/GenBank/DDBJ databases">
        <title>Bacillus phenotypic plasticity.</title>
        <authorList>
            <person name="Hurtado E."/>
        </authorList>
    </citation>
    <scope>NUCLEOTIDE SEQUENCE [LARGE SCALE GENOMIC DNA]</scope>
    <source>
        <strain evidence="5 8">427</strain>
    </source>
</reference>
<protein>
    <submittedName>
        <fullName evidence="6">MarR family transcriptional regulator</fullName>
    </submittedName>
</protein>
<dbReference type="InterPro" id="IPR036390">
    <property type="entry name" value="WH_DNA-bd_sf"/>
</dbReference>
<evidence type="ECO:0000256" key="2">
    <source>
        <dbReference type="ARBA" id="ARBA00023125"/>
    </source>
</evidence>
<dbReference type="EMBL" id="QSND01000003">
    <property type="protein sequence ID" value="KAA6449421.1"/>
    <property type="molecule type" value="Genomic_DNA"/>
</dbReference>
<dbReference type="Proteomes" id="UP000187367">
    <property type="component" value="Unassembled WGS sequence"/>
</dbReference>
<keyword evidence="7" id="KW-1185">Reference proteome</keyword>
<keyword evidence="3" id="KW-0804">Transcription</keyword>
<dbReference type="PANTHER" id="PTHR42756:SF1">
    <property type="entry name" value="TRANSCRIPTIONAL REPRESSOR OF EMRAB OPERON"/>
    <property type="match status" value="1"/>
</dbReference>
<dbReference type="Pfam" id="PF01047">
    <property type="entry name" value="MarR"/>
    <property type="match status" value="1"/>
</dbReference>
<dbReference type="AlphaFoldDB" id="A0A1R1QFP8"/>
<dbReference type="RefSeq" id="WP_076757998.1">
    <property type="nucleotide sequence ID" value="NZ_CM125431.1"/>
</dbReference>
<accession>A0A1R1S382</accession>
<evidence type="ECO:0000313" key="5">
    <source>
        <dbReference type="EMBL" id="KAA6449421.1"/>
    </source>
</evidence>
<keyword evidence="1" id="KW-0805">Transcription regulation</keyword>
<dbReference type="InterPro" id="IPR000835">
    <property type="entry name" value="HTH_MarR-typ"/>
</dbReference>
<dbReference type="InterPro" id="IPR036388">
    <property type="entry name" value="WH-like_DNA-bd_sf"/>
</dbReference>
<comment type="caution">
    <text evidence="6">The sequence shown here is derived from an EMBL/GenBank/DDBJ whole genome shotgun (WGS) entry which is preliminary data.</text>
</comment>
<evidence type="ECO:0000313" key="6">
    <source>
        <dbReference type="EMBL" id="OMI02293.1"/>
    </source>
</evidence>
<name>A0A1R1QFP8_9BACI</name>
<gene>
    <name evidence="6" type="ORF">BW143_16200</name>
    <name evidence="5" type="ORF">DX927_16100</name>
</gene>
<accession>A0A1R1QFP8</accession>
<dbReference type="GO" id="GO:0003677">
    <property type="term" value="F:DNA binding"/>
    <property type="evidence" value="ECO:0007669"/>
    <property type="project" value="UniProtKB-KW"/>
</dbReference>
<dbReference type="OrthoDB" id="3254893at2"/>
<evidence type="ECO:0000256" key="3">
    <source>
        <dbReference type="ARBA" id="ARBA00023163"/>
    </source>
</evidence>
<proteinExistence type="predicted"/>
<dbReference type="EMBL" id="MTJL01000032">
    <property type="protein sequence ID" value="OMI02293.1"/>
    <property type="molecule type" value="Genomic_DNA"/>
</dbReference>
<evidence type="ECO:0000259" key="4">
    <source>
        <dbReference type="PROSITE" id="PS50995"/>
    </source>
</evidence>
<dbReference type="PROSITE" id="PS50995">
    <property type="entry name" value="HTH_MARR_2"/>
    <property type="match status" value="1"/>
</dbReference>
<dbReference type="Gene3D" id="1.10.10.10">
    <property type="entry name" value="Winged helix-like DNA-binding domain superfamily/Winged helix DNA-binding domain"/>
    <property type="match status" value="1"/>
</dbReference>
<organism evidence="6 7">
    <name type="scientific">Bacillus swezeyi</name>
    <dbReference type="NCBI Taxonomy" id="1925020"/>
    <lineage>
        <taxon>Bacteria</taxon>
        <taxon>Bacillati</taxon>
        <taxon>Bacillota</taxon>
        <taxon>Bacilli</taxon>
        <taxon>Bacillales</taxon>
        <taxon>Bacillaceae</taxon>
        <taxon>Bacillus</taxon>
    </lineage>
</organism>
<dbReference type="PRINTS" id="PR00598">
    <property type="entry name" value="HTHMARR"/>
</dbReference>
<dbReference type="GO" id="GO:0003700">
    <property type="term" value="F:DNA-binding transcription factor activity"/>
    <property type="evidence" value="ECO:0007669"/>
    <property type="project" value="InterPro"/>
</dbReference>
<dbReference type="STRING" id="1925020.BTA30_00600"/>
<evidence type="ECO:0000313" key="8">
    <source>
        <dbReference type="Proteomes" id="UP000324326"/>
    </source>
</evidence>
<dbReference type="Proteomes" id="UP000324326">
    <property type="component" value="Unassembled WGS sequence"/>
</dbReference>
<dbReference type="SUPFAM" id="SSF46785">
    <property type="entry name" value="Winged helix' DNA-binding domain"/>
    <property type="match status" value="1"/>
</dbReference>
<dbReference type="PANTHER" id="PTHR42756">
    <property type="entry name" value="TRANSCRIPTIONAL REGULATOR, MARR"/>
    <property type="match status" value="1"/>
</dbReference>
<keyword evidence="2" id="KW-0238">DNA-binding</keyword>
<feature type="domain" description="HTH marR-type" evidence="4">
    <location>
        <begin position="1"/>
        <end position="139"/>
    </location>
</feature>
<dbReference type="SMART" id="SM00347">
    <property type="entry name" value="HTH_MARR"/>
    <property type="match status" value="1"/>
</dbReference>